<sequence length="521" mass="58193">MSSSSIVAYNTLKIAPFEIRLHEVKLTKTIDDHARLTFTGIIPEEKEDQYVKMAGEQTDVELQYTDENGKNKTLFHGMLLKLFVRVDREVYWLEAEAVSHTYTMDIKLENRAFQNKSLLIEDVMKEVGGTYAKADFNNTYTEKRKLGAFTLQYQETDWQFLKRLASHYHAPLVPVSTYDHIAVYLGIPEHRDAGPIQATHYKVYKDLLAYKNAGASGESGLHESDFICYEVVLDLVLELGDMVTFNKQKLHVFEVHTEMTRGVLTHKYVLCRKKAGYKRKMYNSKIIGASIQGNVMAVVRDEVKVKLDCDQGWSMDTAWLFPYSTMYASEDQTGWYAMPEKGDDVRIYFPGSNEAEGIALSSVRKKLPAEAMGGGNGGSASSGGKIGSGSGNVTTTVVKQETLQPIIHYDNDLKNLKDDLMADPDTKFLLTPTGQKIMFEKDKITIVGAENGASITLTNAGSIILNSVDKIMLQTGKRIEMTGESIMMIGDQIEMSTKEDKGGIKIDQGQVVISGVEVLME</sequence>
<name>A0A090ZIV2_PAEMA</name>
<dbReference type="EMBL" id="JMQA01000018">
    <property type="protein sequence ID" value="KFN10343.1"/>
    <property type="molecule type" value="Genomic_DNA"/>
</dbReference>
<accession>A0A090ZIV2</accession>
<organism evidence="1 2">
    <name type="scientific">Paenibacillus macerans</name>
    <name type="common">Bacillus macerans</name>
    <dbReference type="NCBI Taxonomy" id="44252"/>
    <lineage>
        <taxon>Bacteria</taxon>
        <taxon>Bacillati</taxon>
        <taxon>Bacillota</taxon>
        <taxon>Bacilli</taxon>
        <taxon>Bacillales</taxon>
        <taxon>Paenibacillaceae</taxon>
        <taxon>Paenibacillus</taxon>
    </lineage>
</organism>
<dbReference type="OrthoDB" id="2497694at2"/>
<comment type="caution">
    <text evidence="1">The sequence shown here is derived from an EMBL/GenBank/DDBJ whole genome shotgun (WGS) entry which is preliminary data.</text>
</comment>
<reference evidence="1 2" key="1">
    <citation type="submission" date="2014-04" db="EMBL/GenBank/DDBJ databases">
        <authorList>
            <person name="Bishop-Lilly K.A."/>
            <person name="Broomall S.M."/>
            <person name="Chain P.S."/>
            <person name="Chertkov O."/>
            <person name="Coyne S.R."/>
            <person name="Daligault H.E."/>
            <person name="Davenport K.W."/>
            <person name="Erkkila T."/>
            <person name="Frey K.G."/>
            <person name="Gibbons H.S."/>
            <person name="Gu W."/>
            <person name="Jaissle J."/>
            <person name="Johnson S.L."/>
            <person name="Koroleva G.I."/>
            <person name="Ladner J.T."/>
            <person name="Lo C.-C."/>
            <person name="Minogue T.D."/>
            <person name="Munk C."/>
            <person name="Palacios G.F."/>
            <person name="Redden C.L."/>
            <person name="Rosenzweig C.N."/>
            <person name="Scholz M.B."/>
            <person name="Teshima H."/>
            <person name="Xu Y."/>
        </authorList>
    </citation>
    <scope>NUCLEOTIDE SEQUENCE [LARGE SCALE GENOMIC DNA]</scope>
    <source>
        <strain evidence="1 2">8244</strain>
    </source>
</reference>
<keyword evidence="2" id="KW-1185">Reference proteome</keyword>
<dbReference type="PATRIC" id="fig|44252.3.peg.1293"/>
<dbReference type="Pfam" id="PF05954">
    <property type="entry name" value="Phage_GPD"/>
    <property type="match status" value="1"/>
</dbReference>
<dbReference type="SUPFAM" id="SSF69279">
    <property type="entry name" value="Phage tail proteins"/>
    <property type="match status" value="1"/>
</dbReference>
<dbReference type="GeneID" id="77011587"/>
<dbReference type="STRING" id="44252.DJ90_831"/>
<protein>
    <submittedName>
        <fullName evidence="1">Phage late control D family protein</fullName>
    </submittedName>
</protein>
<dbReference type="RefSeq" id="WP_051985271.1">
    <property type="nucleotide sequence ID" value="NZ_JAKOBR010000004.1"/>
</dbReference>
<evidence type="ECO:0000313" key="2">
    <source>
        <dbReference type="Proteomes" id="UP000029278"/>
    </source>
</evidence>
<proteinExistence type="predicted"/>
<dbReference type="HOGENOM" id="CLU_030496_2_0_9"/>
<dbReference type="Gene3D" id="3.55.50.10">
    <property type="entry name" value="Baseplate protein-like domains"/>
    <property type="match status" value="1"/>
</dbReference>
<dbReference type="Proteomes" id="UP000029278">
    <property type="component" value="Unassembled WGS sequence"/>
</dbReference>
<dbReference type="AlphaFoldDB" id="A0A090ZIV2"/>
<gene>
    <name evidence="1" type="ORF">DJ90_831</name>
</gene>
<evidence type="ECO:0000313" key="1">
    <source>
        <dbReference type="EMBL" id="KFN10343.1"/>
    </source>
</evidence>